<dbReference type="PANTHER" id="PTHR10814:SF33">
    <property type="entry name" value="TRANSDUCIN-LIKE ENHANCER PROTEIN 7"/>
    <property type="match status" value="1"/>
</dbReference>
<comment type="similarity">
    <text evidence="1">Belongs to the WD repeat Groucho/TLE family.</text>
</comment>
<dbReference type="GeneTree" id="ENSGT01030000234519"/>
<reference evidence="3" key="1">
    <citation type="submission" date="2016-12" db="EMBL/GenBank/DDBJ databases">
        <title>Mouse lemur reference genome and diversity panel.</title>
        <authorList>
            <person name="Harris R."/>
            <person name="Larsen P."/>
            <person name="Liu Y."/>
            <person name="Hughes D.S."/>
            <person name="Murali S."/>
            <person name="Raveendran M."/>
            <person name="Korchina V."/>
            <person name="Wang M."/>
            <person name="Jhangiani S."/>
            <person name="Bandaranaike D."/>
            <person name="Bellair M."/>
            <person name="Blankenburg K."/>
            <person name="Chao H."/>
            <person name="Dahdouli M."/>
            <person name="Dinh H."/>
            <person name="Doddapaneni H."/>
            <person name="English A."/>
            <person name="Firestine M."/>
            <person name="Gnanaolivu R."/>
            <person name="Gross S."/>
            <person name="Hernandez B."/>
            <person name="Javaid M."/>
            <person name="Jayaseelan J."/>
            <person name="Jones J."/>
            <person name="Khan Z."/>
            <person name="Kovar C."/>
            <person name="Kurapati P."/>
            <person name="Le B."/>
            <person name="Lee S."/>
            <person name="Li M."/>
            <person name="Mathew T."/>
            <person name="Narasimhan A."/>
            <person name="Ngo D."/>
            <person name="Nguyen L."/>
            <person name="Okwuonu G."/>
            <person name="Ongeri F."/>
            <person name="Osuji N."/>
            <person name="Pu L.-L."/>
            <person name="Puazo M."/>
            <person name="Quiroz J."/>
            <person name="Raj R."/>
            <person name="Rajbhandari K."/>
            <person name="Reid J.G."/>
            <person name="Santibanez J."/>
            <person name="Sexton D."/>
            <person name="Skinner E."/>
            <person name="Vee V."/>
            <person name="Weissenberger G."/>
            <person name="Wu Y."/>
            <person name="Xin Y."/>
            <person name="Han Y."/>
            <person name="Campbell C."/>
            <person name="Brown A."/>
            <person name="Sullivan B."/>
            <person name="Shelton J."/>
            <person name="Brown S."/>
            <person name="Dudchenko O."/>
            <person name="Machol I."/>
            <person name="Durand N."/>
            <person name="Shamim M."/>
            <person name="Lieberman A."/>
            <person name="Muzny D.M."/>
            <person name="Richards S."/>
            <person name="Yoder A."/>
            <person name="Worley K.C."/>
            <person name="Rogers J."/>
            <person name="Gibbs R.A."/>
        </authorList>
    </citation>
    <scope>NUCLEOTIDE SEQUENCE [LARGE SCALE GENOMIC DNA]</scope>
</reference>
<evidence type="ECO:0000256" key="1">
    <source>
        <dbReference type="ARBA" id="ARBA00005969"/>
    </source>
</evidence>
<dbReference type="PANTHER" id="PTHR10814">
    <property type="entry name" value="TRANSDUCIN-LIKE ENHANCER PROTEIN"/>
    <property type="match status" value="1"/>
</dbReference>
<dbReference type="InterPro" id="IPR009146">
    <property type="entry name" value="Groucho_enhance"/>
</dbReference>
<reference evidence="3" key="2">
    <citation type="submission" date="2025-08" db="UniProtKB">
        <authorList>
            <consortium name="Ensembl"/>
        </authorList>
    </citation>
    <scope>IDENTIFICATION</scope>
</reference>
<dbReference type="Ensembl" id="ENSMICT00000061156.1">
    <property type="protein sequence ID" value="ENSMICP00000045812.1"/>
    <property type="gene ID" value="ENSMICG00000046469.1"/>
</dbReference>
<feature type="region of interest" description="Disordered" evidence="2">
    <location>
        <begin position="1"/>
        <end position="47"/>
    </location>
</feature>
<dbReference type="Proteomes" id="UP000694394">
    <property type="component" value="Chromosome 20"/>
</dbReference>
<gene>
    <name evidence="3" type="primary">TLE7</name>
    <name evidence="3" type="synonym">LOC105859051</name>
</gene>
<protein>
    <submittedName>
        <fullName evidence="3">TLE family member 7</fullName>
    </submittedName>
</protein>
<feature type="compositionally biased region" description="Basic and acidic residues" evidence="2">
    <location>
        <begin position="14"/>
        <end position="25"/>
    </location>
</feature>
<evidence type="ECO:0000256" key="2">
    <source>
        <dbReference type="SAM" id="MobiDB-lite"/>
    </source>
</evidence>
<dbReference type="InterPro" id="IPR015943">
    <property type="entry name" value="WD40/YVTN_repeat-like_dom_sf"/>
</dbReference>
<evidence type="ECO:0000313" key="3">
    <source>
        <dbReference type="Ensembl" id="ENSMICP00000045812.1"/>
    </source>
</evidence>
<proteinExistence type="inferred from homology"/>
<name>A0A8C5Y4T8_MICMU</name>
<feature type="compositionally biased region" description="Low complexity" evidence="2">
    <location>
        <begin position="28"/>
        <end position="43"/>
    </location>
</feature>
<dbReference type="GO" id="GO:0005667">
    <property type="term" value="C:transcription regulator complex"/>
    <property type="evidence" value="ECO:0007669"/>
    <property type="project" value="TreeGrafter"/>
</dbReference>
<keyword evidence="4" id="KW-1185">Reference proteome</keyword>
<sequence>MSKAKKKNSFGMPRVHDEPEERRNVPESSGISNQHGQQGQQQSDHLHRMSREPLDCPTQHQPVYQELTAVTQQQWNRRALGLSELQATYSSKVEVGDEAVAGPSHLPPGHEYGWPHLCPPSAEVYSLLSKIPLVPDNVVVTRRAPWTTWKVGTLGHGKRVFAVAISRSTHHVYTCGTGCIKVWDKSALHATDSAPQAQLDLQDPNDSVFTCKLFPDEQSLITGGLSQRQTLTVWDLAPTPRVRVHLPTANSMCPSLALSHDARLCFACFKGCVEIWDVHNQILVRKHDIPKSGSRRIEVAGNKFWTGGEDTILYSWDLRTYRMLRQCCLHYEILSITHDPSEEWVLAGLRTGSIFILHTHRDDWFKTVAQKYYHHHNIKFASSGSFFVATTDTSINFFQAASLQKSFEVVEPFEILCCDMSPDNQYLITGSKNSATTYQLLY</sequence>
<dbReference type="SMART" id="SM00320">
    <property type="entry name" value="WD40"/>
    <property type="match status" value="4"/>
</dbReference>
<dbReference type="SUPFAM" id="SSF50978">
    <property type="entry name" value="WD40 repeat-like"/>
    <property type="match status" value="1"/>
</dbReference>
<dbReference type="Gene3D" id="2.130.10.10">
    <property type="entry name" value="YVTN repeat-like/Quinoprotein amine dehydrogenase"/>
    <property type="match status" value="1"/>
</dbReference>
<organism evidence="3 4">
    <name type="scientific">Microcebus murinus</name>
    <name type="common">Gray mouse lemur</name>
    <name type="synonym">Lemur murinus</name>
    <dbReference type="NCBI Taxonomy" id="30608"/>
    <lineage>
        <taxon>Eukaryota</taxon>
        <taxon>Metazoa</taxon>
        <taxon>Chordata</taxon>
        <taxon>Craniata</taxon>
        <taxon>Vertebrata</taxon>
        <taxon>Euteleostomi</taxon>
        <taxon>Mammalia</taxon>
        <taxon>Eutheria</taxon>
        <taxon>Euarchontoglires</taxon>
        <taxon>Primates</taxon>
        <taxon>Strepsirrhini</taxon>
        <taxon>Lemuriformes</taxon>
        <taxon>Cheirogaleidae</taxon>
        <taxon>Microcebus</taxon>
    </lineage>
</organism>
<dbReference type="InterPro" id="IPR036322">
    <property type="entry name" value="WD40_repeat_dom_sf"/>
</dbReference>
<dbReference type="GO" id="GO:0090090">
    <property type="term" value="P:negative regulation of canonical Wnt signaling pathway"/>
    <property type="evidence" value="ECO:0007669"/>
    <property type="project" value="TreeGrafter"/>
</dbReference>
<reference evidence="3" key="3">
    <citation type="submission" date="2025-09" db="UniProtKB">
        <authorList>
            <consortium name="Ensembl"/>
        </authorList>
    </citation>
    <scope>IDENTIFICATION</scope>
</reference>
<dbReference type="AlphaFoldDB" id="A0A8C5Y4T8"/>
<accession>A0A8C5Y4T8</accession>
<evidence type="ECO:0000313" key="4">
    <source>
        <dbReference type="Proteomes" id="UP000694394"/>
    </source>
</evidence>
<dbReference type="GO" id="GO:0003714">
    <property type="term" value="F:transcription corepressor activity"/>
    <property type="evidence" value="ECO:0007669"/>
    <property type="project" value="TreeGrafter"/>
</dbReference>
<dbReference type="InterPro" id="IPR001680">
    <property type="entry name" value="WD40_rpt"/>
</dbReference>
<dbReference type="EMBL" id="ABDC03024121">
    <property type="status" value="NOT_ANNOTATED_CDS"/>
    <property type="molecule type" value="Genomic_DNA"/>
</dbReference>
<dbReference type="Pfam" id="PF00400">
    <property type="entry name" value="WD40"/>
    <property type="match status" value="2"/>
</dbReference>
<dbReference type="GO" id="GO:0005634">
    <property type="term" value="C:nucleus"/>
    <property type="evidence" value="ECO:0007669"/>
    <property type="project" value="InterPro"/>
</dbReference>